<protein>
    <submittedName>
        <fullName evidence="2 3">Uncharacterized protein</fullName>
    </submittedName>
</protein>
<dbReference type="KEGG" id="gtt:GUITHDRAFT_114823"/>
<gene>
    <name evidence="2" type="ORF">GUITHDRAFT_114823</name>
</gene>
<dbReference type="AlphaFoldDB" id="L1ISS9"/>
<feature type="region of interest" description="Disordered" evidence="1">
    <location>
        <begin position="109"/>
        <end position="130"/>
    </location>
</feature>
<accession>L1ISS9</accession>
<dbReference type="Proteomes" id="UP000011087">
    <property type="component" value="Unassembled WGS sequence"/>
</dbReference>
<evidence type="ECO:0000313" key="3">
    <source>
        <dbReference type="EnsemblProtists" id="EKX39167"/>
    </source>
</evidence>
<dbReference type="GeneID" id="17295820"/>
<dbReference type="HOGENOM" id="CLU_1622151_0_0_1"/>
<proteinExistence type="predicted"/>
<dbReference type="EMBL" id="JH993042">
    <property type="protein sequence ID" value="EKX39167.1"/>
    <property type="molecule type" value="Genomic_DNA"/>
</dbReference>
<reference evidence="3" key="3">
    <citation type="submission" date="2015-06" db="UniProtKB">
        <authorList>
            <consortium name="EnsemblProtists"/>
        </authorList>
    </citation>
    <scope>IDENTIFICATION</scope>
</reference>
<reference evidence="4" key="2">
    <citation type="submission" date="2012-11" db="EMBL/GenBank/DDBJ databases">
        <authorList>
            <person name="Kuo A."/>
            <person name="Curtis B.A."/>
            <person name="Tanifuji G."/>
            <person name="Burki F."/>
            <person name="Gruber A."/>
            <person name="Irimia M."/>
            <person name="Maruyama S."/>
            <person name="Arias M.C."/>
            <person name="Ball S.G."/>
            <person name="Gile G.H."/>
            <person name="Hirakawa Y."/>
            <person name="Hopkins J.F."/>
            <person name="Rensing S.A."/>
            <person name="Schmutz J."/>
            <person name="Symeonidi A."/>
            <person name="Elias M."/>
            <person name="Eveleigh R.J."/>
            <person name="Herman E.K."/>
            <person name="Klute M.J."/>
            <person name="Nakayama T."/>
            <person name="Obornik M."/>
            <person name="Reyes-Prieto A."/>
            <person name="Armbrust E.V."/>
            <person name="Aves S.J."/>
            <person name="Beiko R.G."/>
            <person name="Coutinho P."/>
            <person name="Dacks J.B."/>
            <person name="Durnford D.G."/>
            <person name="Fast N.M."/>
            <person name="Green B.R."/>
            <person name="Grisdale C."/>
            <person name="Hempe F."/>
            <person name="Henrissat B."/>
            <person name="Hoppner M.P."/>
            <person name="Ishida K.-I."/>
            <person name="Kim E."/>
            <person name="Koreny L."/>
            <person name="Kroth P.G."/>
            <person name="Liu Y."/>
            <person name="Malik S.-B."/>
            <person name="Maier U.G."/>
            <person name="McRose D."/>
            <person name="Mock T."/>
            <person name="Neilson J.A."/>
            <person name="Onodera N.T."/>
            <person name="Poole A.M."/>
            <person name="Pritham E.J."/>
            <person name="Richards T.A."/>
            <person name="Rocap G."/>
            <person name="Roy S.W."/>
            <person name="Sarai C."/>
            <person name="Schaack S."/>
            <person name="Shirato S."/>
            <person name="Slamovits C.H."/>
            <person name="Spencer D.F."/>
            <person name="Suzuki S."/>
            <person name="Worden A.Z."/>
            <person name="Zauner S."/>
            <person name="Barry K."/>
            <person name="Bell C."/>
            <person name="Bharti A.K."/>
            <person name="Crow J.A."/>
            <person name="Grimwood J."/>
            <person name="Kramer R."/>
            <person name="Lindquist E."/>
            <person name="Lucas S."/>
            <person name="Salamov A."/>
            <person name="McFadden G.I."/>
            <person name="Lane C.E."/>
            <person name="Keeling P.J."/>
            <person name="Gray M.W."/>
            <person name="Grigoriev I.V."/>
            <person name="Archibald J.M."/>
        </authorList>
    </citation>
    <scope>NUCLEOTIDE SEQUENCE</scope>
    <source>
        <strain evidence="4">CCMP2712</strain>
    </source>
</reference>
<feature type="region of interest" description="Disordered" evidence="1">
    <location>
        <begin position="23"/>
        <end position="92"/>
    </location>
</feature>
<keyword evidence="4" id="KW-1185">Reference proteome</keyword>
<organism evidence="2">
    <name type="scientific">Guillardia theta (strain CCMP2712)</name>
    <name type="common">Cryptophyte</name>
    <dbReference type="NCBI Taxonomy" id="905079"/>
    <lineage>
        <taxon>Eukaryota</taxon>
        <taxon>Cryptophyceae</taxon>
        <taxon>Pyrenomonadales</taxon>
        <taxon>Geminigeraceae</taxon>
        <taxon>Guillardia</taxon>
    </lineage>
</organism>
<dbReference type="PaxDb" id="55529-EKX39167"/>
<feature type="compositionally biased region" description="Basic residues" evidence="1">
    <location>
        <begin position="36"/>
        <end position="47"/>
    </location>
</feature>
<dbReference type="RefSeq" id="XP_005826147.1">
    <property type="nucleotide sequence ID" value="XM_005826090.1"/>
</dbReference>
<evidence type="ECO:0000256" key="1">
    <source>
        <dbReference type="SAM" id="MobiDB-lite"/>
    </source>
</evidence>
<evidence type="ECO:0000313" key="2">
    <source>
        <dbReference type="EMBL" id="EKX39167.1"/>
    </source>
</evidence>
<reference evidence="2 4" key="1">
    <citation type="journal article" date="2012" name="Nature">
        <title>Algal genomes reveal evolutionary mosaicism and the fate of nucleomorphs.</title>
        <authorList>
            <consortium name="DOE Joint Genome Institute"/>
            <person name="Curtis B.A."/>
            <person name="Tanifuji G."/>
            <person name="Burki F."/>
            <person name="Gruber A."/>
            <person name="Irimia M."/>
            <person name="Maruyama S."/>
            <person name="Arias M.C."/>
            <person name="Ball S.G."/>
            <person name="Gile G.H."/>
            <person name="Hirakawa Y."/>
            <person name="Hopkins J.F."/>
            <person name="Kuo A."/>
            <person name="Rensing S.A."/>
            <person name="Schmutz J."/>
            <person name="Symeonidi A."/>
            <person name="Elias M."/>
            <person name="Eveleigh R.J."/>
            <person name="Herman E.K."/>
            <person name="Klute M.J."/>
            <person name="Nakayama T."/>
            <person name="Obornik M."/>
            <person name="Reyes-Prieto A."/>
            <person name="Armbrust E.V."/>
            <person name="Aves S.J."/>
            <person name="Beiko R.G."/>
            <person name="Coutinho P."/>
            <person name="Dacks J.B."/>
            <person name="Durnford D.G."/>
            <person name="Fast N.M."/>
            <person name="Green B.R."/>
            <person name="Grisdale C.J."/>
            <person name="Hempel F."/>
            <person name="Henrissat B."/>
            <person name="Hoppner M.P."/>
            <person name="Ishida K."/>
            <person name="Kim E."/>
            <person name="Koreny L."/>
            <person name="Kroth P.G."/>
            <person name="Liu Y."/>
            <person name="Malik S.B."/>
            <person name="Maier U.G."/>
            <person name="McRose D."/>
            <person name="Mock T."/>
            <person name="Neilson J.A."/>
            <person name="Onodera N.T."/>
            <person name="Poole A.M."/>
            <person name="Pritham E.J."/>
            <person name="Richards T.A."/>
            <person name="Rocap G."/>
            <person name="Roy S.W."/>
            <person name="Sarai C."/>
            <person name="Schaack S."/>
            <person name="Shirato S."/>
            <person name="Slamovits C.H."/>
            <person name="Spencer D.F."/>
            <person name="Suzuki S."/>
            <person name="Worden A.Z."/>
            <person name="Zauner S."/>
            <person name="Barry K."/>
            <person name="Bell C."/>
            <person name="Bharti A.K."/>
            <person name="Crow J.A."/>
            <person name="Grimwood J."/>
            <person name="Kramer R."/>
            <person name="Lindquist E."/>
            <person name="Lucas S."/>
            <person name="Salamov A."/>
            <person name="McFadden G.I."/>
            <person name="Lane C.E."/>
            <person name="Keeling P.J."/>
            <person name="Gray M.W."/>
            <person name="Grigoriev I.V."/>
            <person name="Archibald J.M."/>
        </authorList>
    </citation>
    <scope>NUCLEOTIDE SEQUENCE</scope>
    <source>
        <strain evidence="2 4">CCMP2712</strain>
    </source>
</reference>
<name>L1ISS9_GUITC</name>
<dbReference type="EnsemblProtists" id="EKX39167">
    <property type="protein sequence ID" value="EKX39167"/>
    <property type="gene ID" value="GUITHDRAFT_114823"/>
</dbReference>
<evidence type="ECO:0000313" key="4">
    <source>
        <dbReference type="Proteomes" id="UP000011087"/>
    </source>
</evidence>
<sequence>MHHPSDDEQLSLAKVNDWLKADNGRSCSSSSDLPHSKRSSPGRHHPRAAALARTASCPSGGKIAERDQPAPSSKSLDSLVIRDEEHASSESALSSLLTSLSLSWLERTSSGTSLHNKDTKPLPLPATTRAGGLHDWEEKALAASLRARCMGVASDSRRPASYSM</sequence>